<protein>
    <recommendedName>
        <fullName evidence="7">DNA polymerase III polC-type</fullName>
    </recommendedName>
</protein>
<dbReference type="InterPro" id="IPR036397">
    <property type="entry name" value="RNaseH_sf"/>
</dbReference>
<dbReference type="NCBIfam" id="TIGR00573">
    <property type="entry name" value="dnaq"/>
    <property type="match status" value="1"/>
</dbReference>
<dbReference type="STRING" id="1423734.FC83_GL001294"/>
<dbReference type="AlphaFoldDB" id="X0PEN2"/>
<dbReference type="PANTHER" id="PTHR30231:SF42">
    <property type="entry name" value="EXONUCLEASE"/>
    <property type="match status" value="1"/>
</dbReference>
<keyword evidence="5 9" id="KW-0269">Exonuclease</keyword>
<reference evidence="9 10" key="1">
    <citation type="journal article" date="2015" name="Genome Announc.">
        <title>Expanding the biotechnology potential of lactobacilli through comparative genomics of 213 strains and associated genera.</title>
        <authorList>
            <person name="Sun Z."/>
            <person name="Harris H.M."/>
            <person name="McCann A."/>
            <person name="Guo C."/>
            <person name="Argimon S."/>
            <person name="Zhang W."/>
            <person name="Yang X."/>
            <person name="Jeffery I.B."/>
            <person name="Cooney J.C."/>
            <person name="Kagawa T.F."/>
            <person name="Liu W."/>
            <person name="Song Y."/>
            <person name="Salvetti E."/>
            <person name="Wrobel A."/>
            <person name="Rasinkangas P."/>
            <person name="Parkhill J."/>
            <person name="Rea M.C."/>
            <person name="O'Sullivan O."/>
            <person name="Ritari J."/>
            <person name="Douillard F.P."/>
            <person name="Paul Ross R."/>
            <person name="Yang R."/>
            <person name="Briner A.E."/>
            <person name="Felis G.E."/>
            <person name="de Vos W.M."/>
            <person name="Barrangou R."/>
            <person name="Klaenhammer T.R."/>
            <person name="Caufield P.W."/>
            <person name="Cui Y."/>
            <person name="Zhang H."/>
            <person name="O'Toole P.W."/>
        </authorList>
    </citation>
    <scope>NUCLEOTIDE SEQUENCE [LARGE SCALE GENOMIC DNA]</scope>
    <source>
        <strain evidence="9 10">DSM 18527</strain>
    </source>
</reference>
<evidence type="ECO:0000256" key="5">
    <source>
        <dbReference type="ARBA" id="ARBA00022839"/>
    </source>
</evidence>
<dbReference type="Pfam" id="PF00929">
    <property type="entry name" value="RNase_T"/>
    <property type="match status" value="1"/>
</dbReference>
<evidence type="ECO:0000256" key="4">
    <source>
        <dbReference type="ARBA" id="ARBA00022722"/>
    </source>
</evidence>
<dbReference type="PATRIC" id="fig|1423734.3.peg.1307"/>
<keyword evidence="4" id="KW-0540">Nuclease</keyword>
<dbReference type="SUPFAM" id="SSF53098">
    <property type="entry name" value="Ribonuclease H-like"/>
    <property type="match status" value="1"/>
</dbReference>
<keyword evidence="10" id="KW-1185">Reference proteome</keyword>
<evidence type="ECO:0000313" key="10">
    <source>
        <dbReference type="Proteomes" id="UP000051236"/>
    </source>
</evidence>
<comment type="caution">
    <text evidence="9">The sequence shown here is derived from an EMBL/GenBank/DDBJ whole genome shotgun (WGS) entry which is preliminary data.</text>
</comment>
<dbReference type="GO" id="GO:0008408">
    <property type="term" value="F:3'-5' exonuclease activity"/>
    <property type="evidence" value="ECO:0007669"/>
    <property type="project" value="TreeGrafter"/>
</dbReference>
<evidence type="ECO:0000256" key="3">
    <source>
        <dbReference type="ARBA" id="ARBA00022705"/>
    </source>
</evidence>
<keyword evidence="5 9" id="KW-0378">Hydrolase</keyword>
<keyword evidence="2" id="KW-0548">Nucleotidyltransferase</keyword>
<organism evidence="9 10">
    <name type="scientific">Agrilactobacillus composti DSM 18527 = JCM 14202</name>
    <dbReference type="NCBI Taxonomy" id="1423734"/>
    <lineage>
        <taxon>Bacteria</taxon>
        <taxon>Bacillati</taxon>
        <taxon>Bacillota</taxon>
        <taxon>Bacilli</taxon>
        <taxon>Lactobacillales</taxon>
        <taxon>Lactobacillaceae</taxon>
        <taxon>Agrilactobacillus</taxon>
    </lineage>
</organism>
<gene>
    <name evidence="9" type="ORF">FC83_GL001294</name>
</gene>
<dbReference type="eggNOG" id="COG0847">
    <property type="taxonomic scope" value="Bacteria"/>
</dbReference>
<sequence>MNFVAMDFETANFTPQSACSLALVVVRDDQIQDSFYTLINPKTYFNHKNTQINGITAKDVANAPTFAEVWPHIAPLYDSEHLVAAHNARFDINVLRATLTHYDIVVPHYLAIDTLKTSRRFYPEFPNHKLNTVSSALKIDLKHHHNALADSIACAEILIKQSQQFGPDQLKPLVQLI</sequence>
<evidence type="ECO:0000256" key="2">
    <source>
        <dbReference type="ARBA" id="ARBA00022695"/>
    </source>
</evidence>
<evidence type="ECO:0000256" key="1">
    <source>
        <dbReference type="ARBA" id="ARBA00022679"/>
    </source>
</evidence>
<dbReference type="InterPro" id="IPR006054">
    <property type="entry name" value="DnaQ"/>
</dbReference>
<dbReference type="RefSeq" id="WP_035453166.1">
    <property type="nucleotide sequence ID" value="NZ_AZGA01000016.1"/>
</dbReference>
<evidence type="ECO:0000313" key="9">
    <source>
        <dbReference type="EMBL" id="KRM35166.1"/>
    </source>
</evidence>
<evidence type="ECO:0000256" key="7">
    <source>
        <dbReference type="ARBA" id="ARBA00070925"/>
    </source>
</evidence>
<dbReference type="Proteomes" id="UP000051236">
    <property type="component" value="Unassembled WGS sequence"/>
</dbReference>
<dbReference type="GO" id="GO:0003887">
    <property type="term" value="F:DNA-directed DNA polymerase activity"/>
    <property type="evidence" value="ECO:0007669"/>
    <property type="project" value="UniProtKB-KW"/>
</dbReference>
<dbReference type="GO" id="GO:0006260">
    <property type="term" value="P:DNA replication"/>
    <property type="evidence" value="ECO:0007669"/>
    <property type="project" value="UniProtKB-KW"/>
</dbReference>
<keyword evidence="3" id="KW-0235">DNA replication</keyword>
<dbReference type="GO" id="GO:0003677">
    <property type="term" value="F:DNA binding"/>
    <property type="evidence" value="ECO:0007669"/>
    <property type="project" value="InterPro"/>
</dbReference>
<evidence type="ECO:0000256" key="6">
    <source>
        <dbReference type="ARBA" id="ARBA00022932"/>
    </source>
</evidence>
<name>X0PEN2_9LACO</name>
<dbReference type="OrthoDB" id="9803913at2"/>
<dbReference type="CDD" id="cd06130">
    <property type="entry name" value="DNA_pol_III_epsilon_like"/>
    <property type="match status" value="1"/>
</dbReference>
<dbReference type="InterPro" id="IPR012337">
    <property type="entry name" value="RNaseH-like_sf"/>
</dbReference>
<evidence type="ECO:0000259" key="8">
    <source>
        <dbReference type="SMART" id="SM00479"/>
    </source>
</evidence>
<dbReference type="EMBL" id="AZGA01000016">
    <property type="protein sequence ID" value="KRM35166.1"/>
    <property type="molecule type" value="Genomic_DNA"/>
</dbReference>
<dbReference type="Gene3D" id="3.30.420.10">
    <property type="entry name" value="Ribonuclease H-like superfamily/Ribonuclease H"/>
    <property type="match status" value="1"/>
</dbReference>
<keyword evidence="6" id="KW-0239">DNA-directed DNA polymerase</keyword>
<feature type="domain" description="Exonuclease" evidence="8">
    <location>
        <begin position="2"/>
        <end position="167"/>
    </location>
</feature>
<dbReference type="InterPro" id="IPR013520">
    <property type="entry name" value="Ribonucl_H"/>
</dbReference>
<keyword evidence="1" id="KW-0808">Transferase</keyword>
<proteinExistence type="predicted"/>
<dbReference type="GO" id="GO:0005829">
    <property type="term" value="C:cytosol"/>
    <property type="evidence" value="ECO:0007669"/>
    <property type="project" value="TreeGrafter"/>
</dbReference>
<dbReference type="SMART" id="SM00479">
    <property type="entry name" value="EXOIII"/>
    <property type="match status" value="1"/>
</dbReference>
<dbReference type="FunFam" id="3.30.420.10:FF:000045">
    <property type="entry name" value="3'-5' exonuclease DinG"/>
    <property type="match status" value="1"/>
</dbReference>
<accession>X0PEN2</accession>
<dbReference type="PANTHER" id="PTHR30231">
    <property type="entry name" value="DNA POLYMERASE III SUBUNIT EPSILON"/>
    <property type="match status" value="1"/>
</dbReference>